<evidence type="ECO:0000313" key="7">
    <source>
        <dbReference type="EMBL" id="XBH21737.1"/>
    </source>
</evidence>
<evidence type="ECO:0000256" key="3">
    <source>
        <dbReference type="ARBA" id="ARBA00022741"/>
    </source>
</evidence>
<feature type="compositionally biased region" description="Low complexity" evidence="5">
    <location>
        <begin position="507"/>
        <end position="521"/>
    </location>
</feature>
<dbReference type="InterPro" id="IPR050107">
    <property type="entry name" value="ABC_carbohydrate_import_ATPase"/>
</dbReference>
<dbReference type="PANTHER" id="PTHR43790:SF9">
    <property type="entry name" value="GALACTOFURANOSE TRANSPORTER ATP-BINDING PROTEIN YTFR"/>
    <property type="match status" value="1"/>
</dbReference>
<dbReference type="PROSITE" id="PS00211">
    <property type="entry name" value="ABC_TRANSPORTER_1"/>
    <property type="match status" value="1"/>
</dbReference>
<dbReference type="InterPro" id="IPR003593">
    <property type="entry name" value="AAA+_ATPase"/>
</dbReference>
<dbReference type="InterPro" id="IPR017871">
    <property type="entry name" value="ABC_transporter-like_CS"/>
</dbReference>
<reference evidence="7" key="1">
    <citation type="submission" date="2024-02" db="EMBL/GenBank/DDBJ databases">
        <title>Tomenella chthoni gen. nov. sp. nov., a member of the family Jonesiaceae isolated from bat guano.</title>
        <authorList>
            <person name="Miller S.L."/>
            <person name="King J."/>
            <person name="Sankaranarayanan K."/>
            <person name="Lawson P.A."/>
        </authorList>
    </citation>
    <scope>NUCLEOTIDE SEQUENCE</scope>
    <source>
        <strain evidence="7">BS-20</strain>
    </source>
</reference>
<dbReference type="EMBL" id="CP146203">
    <property type="protein sequence ID" value="XBH21737.1"/>
    <property type="molecule type" value="Genomic_DNA"/>
</dbReference>
<dbReference type="CDD" id="cd03216">
    <property type="entry name" value="ABC_Carb_Monos_I"/>
    <property type="match status" value="1"/>
</dbReference>
<organism evidence="7">
    <name type="scientific">Jonesiaceae bacterium BS-20</name>
    <dbReference type="NCBI Taxonomy" id="3120821"/>
    <lineage>
        <taxon>Bacteria</taxon>
        <taxon>Bacillati</taxon>
        <taxon>Actinomycetota</taxon>
        <taxon>Actinomycetes</taxon>
        <taxon>Micrococcales</taxon>
        <taxon>Jonesiaceae</taxon>
    </lineage>
</organism>
<sequence length="536" mass="58467">MTQTLPIVEMKGISISFPGVKALDEVNFRLFPGEVHTLMGENGAGKSTLIKALTGVYRIDEGRITMDNEEIRITGTAAAQEAGISTVYQEVNLCTNLSIGENVMLGHEVRGAIGINWKATHRAAAQNLEKLGLGHLDPRAPLVSLPLALQQLVAISRSMVTETKVLILDEPTSSLDTAEVDQLFRVIRKLRDEGVAILFVSHFLDQVYAISDRLTVLRNGVFVGEYLTEELDRTQLIAKMIGKDIAALRELDSHSASHKTKLSAEPFYRATGISRKGALEEVDFELRAGEVVGVAGLLGSGRTELARLIYGADRSETGSIELHGSKVDINTPAVALEKRIALSSENRRDEGIIRDLSVRENMILAVQAKRGWAKPLSKRETDEIVNKYMVELNVRPADPDRPIKNLSGGNQQKVLLGRWLATKPEILILDEPTRGIDVGAKAEIQERVIELADEGVSIVFISSELEEVVRLSDRIVVLKDHRKIAELENGPDITPESIVSTIANDTSVSHSGQSASAGSQSTNQPGTERTGKETSK</sequence>
<gene>
    <name evidence="7" type="ORF">V5R04_00475</name>
</gene>
<evidence type="ECO:0000256" key="2">
    <source>
        <dbReference type="ARBA" id="ARBA00022737"/>
    </source>
</evidence>
<evidence type="ECO:0000256" key="5">
    <source>
        <dbReference type="SAM" id="MobiDB-lite"/>
    </source>
</evidence>
<dbReference type="PANTHER" id="PTHR43790">
    <property type="entry name" value="CARBOHYDRATE TRANSPORT ATP-BINDING PROTEIN MG119-RELATED"/>
    <property type="match status" value="1"/>
</dbReference>
<dbReference type="AlphaFoldDB" id="A0AAU7DXK0"/>
<dbReference type="GO" id="GO:0005524">
    <property type="term" value="F:ATP binding"/>
    <property type="evidence" value="ECO:0007669"/>
    <property type="project" value="UniProtKB-KW"/>
</dbReference>
<evidence type="ECO:0000256" key="4">
    <source>
        <dbReference type="ARBA" id="ARBA00022840"/>
    </source>
</evidence>
<dbReference type="PROSITE" id="PS50893">
    <property type="entry name" value="ABC_TRANSPORTER_2"/>
    <property type="match status" value="2"/>
</dbReference>
<evidence type="ECO:0000256" key="1">
    <source>
        <dbReference type="ARBA" id="ARBA00022448"/>
    </source>
</evidence>
<protein>
    <submittedName>
        <fullName evidence="7">Sugar ABC transporter ATP-binding protein</fullName>
    </submittedName>
</protein>
<name>A0AAU7DXK0_9MICO</name>
<dbReference type="GO" id="GO:0016887">
    <property type="term" value="F:ATP hydrolysis activity"/>
    <property type="evidence" value="ECO:0007669"/>
    <property type="project" value="InterPro"/>
</dbReference>
<keyword evidence="2" id="KW-0677">Repeat</keyword>
<feature type="region of interest" description="Disordered" evidence="5">
    <location>
        <begin position="503"/>
        <end position="536"/>
    </location>
</feature>
<proteinExistence type="predicted"/>
<dbReference type="InterPro" id="IPR003439">
    <property type="entry name" value="ABC_transporter-like_ATP-bd"/>
</dbReference>
<feature type="domain" description="ABC transporter" evidence="6">
    <location>
        <begin position="8"/>
        <end position="244"/>
    </location>
</feature>
<dbReference type="Pfam" id="PF00005">
    <property type="entry name" value="ABC_tran"/>
    <property type="match status" value="2"/>
</dbReference>
<dbReference type="SUPFAM" id="SSF52540">
    <property type="entry name" value="P-loop containing nucleoside triphosphate hydrolases"/>
    <property type="match status" value="2"/>
</dbReference>
<dbReference type="InterPro" id="IPR027417">
    <property type="entry name" value="P-loop_NTPase"/>
</dbReference>
<evidence type="ECO:0000259" key="6">
    <source>
        <dbReference type="PROSITE" id="PS50893"/>
    </source>
</evidence>
<dbReference type="SMART" id="SM00382">
    <property type="entry name" value="AAA"/>
    <property type="match status" value="2"/>
</dbReference>
<dbReference type="Gene3D" id="3.40.50.300">
    <property type="entry name" value="P-loop containing nucleotide triphosphate hydrolases"/>
    <property type="match status" value="2"/>
</dbReference>
<keyword evidence="3" id="KW-0547">Nucleotide-binding</keyword>
<dbReference type="CDD" id="cd03215">
    <property type="entry name" value="ABC_Carb_Monos_II"/>
    <property type="match status" value="1"/>
</dbReference>
<feature type="domain" description="ABC transporter" evidence="6">
    <location>
        <begin position="262"/>
        <end position="505"/>
    </location>
</feature>
<keyword evidence="1" id="KW-0813">Transport</keyword>
<keyword evidence="4 7" id="KW-0067">ATP-binding</keyword>
<accession>A0AAU7DXK0</accession>